<sequence length="152" mass="15771">MSTTPPAVVPQSVRNATLAVWAMLGLLVFRVILTFAFADDLLDAYIGDNEARKALPRELVEAAAPSYSGVAIGVLIIGAVLAFAALNLGKGARWARVVTVVFAALSLLGTVASLLAPTIAVLLIINILVGLLAVAVIVLVFSGEANRFFAAK</sequence>
<feature type="transmembrane region" description="Helical" evidence="1">
    <location>
        <begin position="121"/>
        <end position="142"/>
    </location>
</feature>
<protein>
    <submittedName>
        <fullName evidence="2">Uncharacterized protein</fullName>
    </submittedName>
</protein>
<keyword evidence="1" id="KW-0812">Transmembrane</keyword>
<feature type="transmembrane region" description="Helical" evidence="1">
    <location>
        <begin position="18"/>
        <end position="38"/>
    </location>
</feature>
<evidence type="ECO:0000313" key="2">
    <source>
        <dbReference type="EMBL" id="MBB4905933.1"/>
    </source>
</evidence>
<evidence type="ECO:0000256" key="1">
    <source>
        <dbReference type="SAM" id="Phobius"/>
    </source>
</evidence>
<dbReference type="AlphaFoldDB" id="A0A7W7Q2Y8"/>
<dbReference type="EMBL" id="JACHJQ010000002">
    <property type="protein sequence ID" value="MBB4905933.1"/>
    <property type="molecule type" value="Genomic_DNA"/>
</dbReference>
<evidence type="ECO:0000313" key="3">
    <source>
        <dbReference type="Proteomes" id="UP000520767"/>
    </source>
</evidence>
<accession>A0A7W7Q2Y8</accession>
<gene>
    <name evidence="2" type="ORF">FHR82_002150</name>
</gene>
<keyword evidence="3" id="KW-1185">Reference proteome</keyword>
<feature type="transmembrane region" description="Helical" evidence="1">
    <location>
        <begin position="95"/>
        <end position="115"/>
    </location>
</feature>
<keyword evidence="1" id="KW-1133">Transmembrane helix</keyword>
<reference evidence="2 3" key="1">
    <citation type="submission" date="2020-08" db="EMBL/GenBank/DDBJ databases">
        <title>Genomic Encyclopedia of Type Strains, Phase III (KMG-III): the genomes of soil and plant-associated and newly described type strains.</title>
        <authorList>
            <person name="Whitman W."/>
        </authorList>
    </citation>
    <scope>NUCLEOTIDE SEQUENCE [LARGE SCALE GENOMIC DNA]</scope>
    <source>
        <strain evidence="2 3">CECT 8960</strain>
    </source>
</reference>
<dbReference type="RefSeq" id="WP_184810089.1">
    <property type="nucleotide sequence ID" value="NZ_JACHJQ010000002.1"/>
</dbReference>
<organism evidence="2 3">
    <name type="scientific">Actinophytocola algeriensis</name>
    <dbReference type="NCBI Taxonomy" id="1768010"/>
    <lineage>
        <taxon>Bacteria</taxon>
        <taxon>Bacillati</taxon>
        <taxon>Actinomycetota</taxon>
        <taxon>Actinomycetes</taxon>
        <taxon>Pseudonocardiales</taxon>
        <taxon>Pseudonocardiaceae</taxon>
    </lineage>
</organism>
<comment type="caution">
    <text evidence="2">The sequence shown here is derived from an EMBL/GenBank/DDBJ whole genome shotgun (WGS) entry which is preliminary data.</text>
</comment>
<proteinExistence type="predicted"/>
<name>A0A7W7Q2Y8_9PSEU</name>
<feature type="transmembrane region" description="Helical" evidence="1">
    <location>
        <begin position="67"/>
        <end position="88"/>
    </location>
</feature>
<keyword evidence="1" id="KW-0472">Membrane</keyword>
<dbReference type="Proteomes" id="UP000520767">
    <property type="component" value="Unassembled WGS sequence"/>
</dbReference>